<feature type="compositionally biased region" description="Polar residues" evidence="1">
    <location>
        <begin position="92"/>
        <end position="103"/>
    </location>
</feature>
<keyword evidence="4" id="KW-1185">Reference proteome</keyword>
<feature type="compositionally biased region" description="Pro residues" evidence="1">
    <location>
        <begin position="62"/>
        <end position="79"/>
    </location>
</feature>
<feature type="compositionally biased region" description="Low complexity" evidence="1">
    <location>
        <begin position="105"/>
        <end position="123"/>
    </location>
</feature>
<evidence type="ECO:0000313" key="3">
    <source>
        <dbReference type="EMBL" id="BBY63838.1"/>
    </source>
</evidence>
<gene>
    <name evidence="3" type="ORF">MHEL_20810</name>
</gene>
<sequence length="151" mass="15159">MASWALSGIGVAGVAGASALAYADTVRPVPAEAPAADSVAGDPATSPVVYGPAVPEAVSPTDTPPPPPPPVPEPAPTSNPEPVTQAPVETYTPRSTPAPQYTPKTAVQQAPVQQTQAPASQPAFPIRTSHTPSVGSSSPNFTPHVTRTRGS</sequence>
<reference evidence="3 4" key="1">
    <citation type="journal article" date="2019" name="Emerg. Microbes Infect.">
        <title>Comprehensive subspecies identification of 175 nontuberculous mycobacteria species based on 7547 genomic profiles.</title>
        <authorList>
            <person name="Matsumoto Y."/>
            <person name="Kinjo T."/>
            <person name="Motooka D."/>
            <person name="Nabeya D."/>
            <person name="Jung N."/>
            <person name="Uechi K."/>
            <person name="Horii T."/>
            <person name="Iida T."/>
            <person name="Fujita J."/>
            <person name="Nakamura S."/>
        </authorList>
    </citation>
    <scope>NUCLEOTIDE SEQUENCE [LARGE SCALE GENOMIC DNA]</scope>
    <source>
        <strain evidence="3 4">JCM 30396</strain>
    </source>
</reference>
<dbReference type="Proteomes" id="UP000467148">
    <property type="component" value="Chromosome"/>
</dbReference>
<evidence type="ECO:0000256" key="1">
    <source>
        <dbReference type="SAM" id="MobiDB-lite"/>
    </source>
</evidence>
<proteinExistence type="predicted"/>
<evidence type="ECO:0000313" key="4">
    <source>
        <dbReference type="Proteomes" id="UP000467148"/>
    </source>
</evidence>
<protein>
    <submittedName>
        <fullName evidence="3">Uncharacterized protein</fullName>
    </submittedName>
</protein>
<name>A0A7I7T445_9MYCO</name>
<keyword evidence="2" id="KW-0732">Signal</keyword>
<feature type="compositionally biased region" description="Polar residues" evidence="1">
    <location>
        <begin position="128"/>
        <end position="145"/>
    </location>
</feature>
<organism evidence="3 4">
    <name type="scientific">Mycolicibacterium helvum</name>
    <dbReference type="NCBI Taxonomy" id="1534349"/>
    <lineage>
        <taxon>Bacteria</taxon>
        <taxon>Bacillati</taxon>
        <taxon>Actinomycetota</taxon>
        <taxon>Actinomycetes</taxon>
        <taxon>Mycobacteriales</taxon>
        <taxon>Mycobacteriaceae</taxon>
        <taxon>Mycolicibacterium</taxon>
    </lineage>
</organism>
<accession>A0A7I7T445</accession>
<feature type="signal peptide" evidence="2">
    <location>
        <begin position="1"/>
        <end position="23"/>
    </location>
</feature>
<feature type="chain" id="PRO_5038371427" evidence="2">
    <location>
        <begin position="24"/>
        <end position="151"/>
    </location>
</feature>
<dbReference type="KEGG" id="mhev:MHEL_20810"/>
<evidence type="ECO:0000256" key="2">
    <source>
        <dbReference type="SAM" id="SignalP"/>
    </source>
</evidence>
<dbReference type="EMBL" id="AP022596">
    <property type="protein sequence ID" value="BBY63838.1"/>
    <property type="molecule type" value="Genomic_DNA"/>
</dbReference>
<feature type="region of interest" description="Disordered" evidence="1">
    <location>
        <begin position="31"/>
        <end position="151"/>
    </location>
</feature>
<dbReference type="AlphaFoldDB" id="A0A7I7T445"/>